<keyword evidence="3 7" id="KW-0547">Nucleotide-binding</keyword>
<dbReference type="PANTHER" id="PTHR30050">
    <property type="entry name" value="CHROMOSOMAL REPLICATION INITIATOR PROTEIN DNAA"/>
    <property type="match status" value="1"/>
</dbReference>
<dbReference type="InterPro" id="IPR013159">
    <property type="entry name" value="DnaA_C"/>
</dbReference>
<sequence length="389" mass="42851">MSQVSTLLLPAGPDPVALSGLMPRWGRNGKELRTANDEPLPNPAGWCLFGPENRLVEGVAKQLLAAANDALTRAAVQRWNPLLLVGPTGCGKSLLAAAVANAWSQPPADGDQTKPRHVLRMSLTDFRRLADSAIREDRVQAFRQRIRSANLLILEDVHRAGMSRWLADELATTIDALVDAQAMVLMTSAVPATSVVAFDRRMVSRAAGGLSLEVALPEVGTRGEILRRYVEAAGYRIEDDALSLIARQLGGDTRQLVATARQLCELTPSRRAVGVTHVDEWLNRQSDTVSPPVREIAKLVARRLRQPLRELRSPSRRKPVVFARAVAIYLARQLTPLSYEEIGRFFGGRDHTTIAHNHTVIESRLAGDHELRQTVEELRNQLNLTAAKR</sequence>
<dbReference type="GO" id="GO:0005524">
    <property type="term" value="F:ATP binding"/>
    <property type="evidence" value="ECO:0007669"/>
    <property type="project" value="UniProtKB-KW"/>
</dbReference>
<dbReference type="InterPro" id="IPR018312">
    <property type="entry name" value="Chromosome_initiator_DnaA_CS"/>
</dbReference>
<dbReference type="GO" id="GO:0003688">
    <property type="term" value="F:DNA replication origin binding"/>
    <property type="evidence" value="ECO:0007669"/>
    <property type="project" value="InterPro"/>
</dbReference>
<evidence type="ECO:0000313" key="11">
    <source>
        <dbReference type="EMBL" id="TWT46867.1"/>
    </source>
</evidence>
<dbReference type="SMART" id="SM00760">
    <property type="entry name" value="Bac_DnaA_C"/>
    <property type="match status" value="1"/>
</dbReference>
<evidence type="ECO:0000256" key="2">
    <source>
        <dbReference type="ARBA" id="ARBA00022705"/>
    </source>
</evidence>
<dbReference type="SMART" id="SM00382">
    <property type="entry name" value="AAA"/>
    <property type="match status" value="1"/>
</dbReference>
<protein>
    <recommendedName>
        <fullName evidence="7">Chromosomal replication initiator protein DnaA</fullName>
    </recommendedName>
</protein>
<dbReference type="AlphaFoldDB" id="A0A5C5W8R1"/>
<dbReference type="CDD" id="cd06571">
    <property type="entry name" value="Bac_DnaA_C"/>
    <property type="match status" value="1"/>
</dbReference>
<dbReference type="CDD" id="cd00009">
    <property type="entry name" value="AAA"/>
    <property type="match status" value="1"/>
</dbReference>
<gene>
    <name evidence="11" type="primary">dnaA_1</name>
    <name evidence="11" type="ORF">Pla111_19690</name>
</gene>
<organism evidence="11 12">
    <name type="scientific">Botrimarina hoheduenensis</name>
    <dbReference type="NCBI Taxonomy" id="2528000"/>
    <lineage>
        <taxon>Bacteria</taxon>
        <taxon>Pseudomonadati</taxon>
        <taxon>Planctomycetota</taxon>
        <taxon>Planctomycetia</taxon>
        <taxon>Pirellulales</taxon>
        <taxon>Lacipirellulaceae</taxon>
        <taxon>Botrimarina</taxon>
    </lineage>
</organism>
<dbReference type="SUPFAM" id="SSF48295">
    <property type="entry name" value="TrpR-like"/>
    <property type="match status" value="1"/>
</dbReference>
<dbReference type="Gene3D" id="1.10.1750.10">
    <property type="match status" value="1"/>
</dbReference>
<keyword evidence="4 7" id="KW-0067">ATP-binding</keyword>
<evidence type="ECO:0000256" key="5">
    <source>
        <dbReference type="ARBA" id="ARBA00023121"/>
    </source>
</evidence>
<proteinExistence type="inferred from homology"/>
<dbReference type="Pfam" id="PF00308">
    <property type="entry name" value="Bac_DnaA"/>
    <property type="match status" value="1"/>
</dbReference>
<dbReference type="InterPro" id="IPR010921">
    <property type="entry name" value="Trp_repressor/repl_initiator"/>
</dbReference>
<dbReference type="Proteomes" id="UP000318995">
    <property type="component" value="Unassembled WGS sequence"/>
</dbReference>
<reference evidence="11 12" key="1">
    <citation type="submission" date="2019-02" db="EMBL/GenBank/DDBJ databases">
        <title>Deep-cultivation of Planctomycetes and their phenomic and genomic characterization uncovers novel biology.</title>
        <authorList>
            <person name="Wiegand S."/>
            <person name="Jogler M."/>
            <person name="Boedeker C."/>
            <person name="Pinto D."/>
            <person name="Vollmers J."/>
            <person name="Rivas-Marin E."/>
            <person name="Kohn T."/>
            <person name="Peeters S.H."/>
            <person name="Heuer A."/>
            <person name="Rast P."/>
            <person name="Oberbeckmann S."/>
            <person name="Bunk B."/>
            <person name="Jeske O."/>
            <person name="Meyerdierks A."/>
            <person name="Storesund J.E."/>
            <person name="Kallscheuer N."/>
            <person name="Luecker S."/>
            <person name="Lage O.M."/>
            <person name="Pohl T."/>
            <person name="Merkel B.J."/>
            <person name="Hornburger P."/>
            <person name="Mueller R.-W."/>
            <person name="Bruemmer F."/>
            <person name="Labrenz M."/>
            <person name="Spormann A.M."/>
            <person name="Op Den Camp H."/>
            <person name="Overmann J."/>
            <person name="Amann R."/>
            <person name="Jetten M.S.M."/>
            <person name="Mascher T."/>
            <person name="Medema M.H."/>
            <person name="Devos D.P."/>
            <person name="Kaster A.-K."/>
            <person name="Ovreas L."/>
            <person name="Rohde M."/>
            <person name="Galperin M.Y."/>
            <person name="Jogler C."/>
        </authorList>
    </citation>
    <scope>NUCLEOTIDE SEQUENCE [LARGE SCALE GENOMIC DNA]</scope>
    <source>
        <strain evidence="11 12">Pla111</strain>
    </source>
</reference>
<evidence type="ECO:0000256" key="6">
    <source>
        <dbReference type="ARBA" id="ARBA00023125"/>
    </source>
</evidence>
<comment type="similarity">
    <text evidence="8">Belongs to the DnaA family.</text>
</comment>
<dbReference type="GO" id="GO:0005886">
    <property type="term" value="C:plasma membrane"/>
    <property type="evidence" value="ECO:0007669"/>
    <property type="project" value="TreeGrafter"/>
</dbReference>
<keyword evidence="12" id="KW-1185">Reference proteome</keyword>
<dbReference type="GO" id="GO:0008289">
    <property type="term" value="F:lipid binding"/>
    <property type="evidence" value="ECO:0007669"/>
    <property type="project" value="UniProtKB-KW"/>
</dbReference>
<evidence type="ECO:0000256" key="7">
    <source>
        <dbReference type="RuleBase" id="RU000577"/>
    </source>
</evidence>
<dbReference type="GO" id="GO:0006270">
    <property type="term" value="P:DNA replication initiation"/>
    <property type="evidence" value="ECO:0007669"/>
    <property type="project" value="InterPro"/>
</dbReference>
<evidence type="ECO:0000256" key="1">
    <source>
        <dbReference type="ARBA" id="ARBA00022490"/>
    </source>
</evidence>
<accession>A0A5C5W8R1</accession>
<evidence type="ECO:0000313" key="12">
    <source>
        <dbReference type="Proteomes" id="UP000318995"/>
    </source>
</evidence>
<dbReference type="Pfam" id="PF08299">
    <property type="entry name" value="Bac_DnaA_C"/>
    <property type="match status" value="1"/>
</dbReference>
<keyword evidence="2 7" id="KW-0235">DNA replication</keyword>
<comment type="caution">
    <text evidence="11">The sequence shown here is derived from an EMBL/GenBank/DDBJ whole genome shotgun (WGS) entry which is preliminary data.</text>
</comment>
<evidence type="ECO:0000256" key="4">
    <source>
        <dbReference type="ARBA" id="ARBA00022840"/>
    </source>
</evidence>
<dbReference type="GO" id="GO:0006275">
    <property type="term" value="P:regulation of DNA replication"/>
    <property type="evidence" value="ECO:0007669"/>
    <property type="project" value="InterPro"/>
</dbReference>
<evidence type="ECO:0000256" key="8">
    <source>
        <dbReference type="RuleBase" id="RU004227"/>
    </source>
</evidence>
<keyword evidence="5" id="KW-0446">Lipid-binding</keyword>
<dbReference type="PRINTS" id="PR00051">
    <property type="entry name" value="DNAA"/>
</dbReference>
<dbReference type="InterPro" id="IPR003593">
    <property type="entry name" value="AAA+_ATPase"/>
</dbReference>
<dbReference type="InterPro" id="IPR027417">
    <property type="entry name" value="P-loop_NTPase"/>
</dbReference>
<dbReference type="Gene3D" id="3.40.50.300">
    <property type="entry name" value="P-loop containing nucleotide triphosphate hydrolases"/>
    <property type="match status" value="1"/>
</dbReference>
<dbReference type="InterPro" id="IPR013317">
    <property type="entry name" value="DnaA_dom"/>
</dbReference>
<comment type="function">
    <text evidence="7">Plays an essential role in the initiation and regulation of chromosomal replication. ATP-DnaA binds to the origin of replication (oriC) to initiate formation of the DNA replication initiation complex once per cell cycle. Binds the DnaA box (a 9 base pair repeat at the origin) and separates the double-stranded (ds)DNA. Forms a right-handed helical filament on oriC DNA; dsDNA binds to the exterior of the filament while single-stranded (ss)DNA is stabiized in the filament's interior. The ATP-DnaA-oriC complex binds and stabilizes one strand of the AT-rich DNA unwinding element (DUE), permitting loading of DNA polymerase. After initiation quickly degrades to an ADP-DnaA complex that is not apt for DNA replication. Binds acidic phospholipids.</text>
</comment>
<evidence type="ECO:0000259" key="9">
    <source>
        <dbReference type="SMART" id="SM00382"/>
    </source>
</evidence>
<dbReference type="SUPFAM" id="SSF52540">
    <property type="entry name" value="P-loop containing nucleoside triphosphate hydrolases"/>
    <property type="match status" value="1"/>
</dbReference>
<name>A0A5C5W8R1_9BACT</name>
<feature type="domain" description="Chromosomal replication initiator DnaA C-terminal" evidence="10">
    <location>
        <begin position="292"/>
        <end position="361"/>
    </location>
</feature>
<keyword evidence="1" id="KW-0963">Cytoplasm</keyword>
<dbReference type="PANTHER" id="PTHR30050:SF2">
    <property type="entry name" value="CHROMOSOMAL REPLICATION INITIATOR PROTEIN DNAA"/>
    <property type="match status" value="1"/>
</dbReference>
<feature type="domain" description="AAA+ ATPase" evidence="9">
    <location>
        <begin position="78"/>
        <end position="314"/>
    </location>
</feature>
<keyword evidence="6 7" id="KW-0238">DNA-binding</keyword>
<evidence type="ECO:0000256" key="3">
    <source>
        <dbReference type="ARBA" id="ARBA00022741"/>
    </source>
</evidence>
<dbReference type="PROSITE" id="PS01008">
    <property type="entry name" value="DNAA"/>
    <property type="match status" value="1"/>
</dbReference>
<dbReference type="InterPro" id="IPR020591">
    <property type="entry name" value="Chromosome_initiator_DnaA-like"/>
</dbReference>
<evidence type="ECO:0000259" key="10">
    <source>
        <dbReference type="SMART" id="SM00760"/>
    </source>
</evidence>
<dbReference type="EMBL" id="SJPH01000003">
    <property type="protein sequence ID" value="TWT46867.1"/>
    <property type="molecule type" value="Genomic_DNA"/>
</dbReference>